<keyword evidence="6" id="KW-0460">Magnesium</keyword>
<keyword evidence="3" id="KW-0540">Nuclease</keyword>
<dbReference type="GO" id="GO:0016787">
    <property type="term" value="F:hydrolase activity"/>
    <property type="evidence" value="ECO:0007669"/>
    <property type="project" value="UniProtKB-KW"/>
</dbReference>
<dbReference type="PANTHER" id="PTHR33653:SF1">
    <property type="entry name" value="RIBONUCLEASE VAPC2"/>
    <property type="match status" value="1"/>
</dbReference>
<gene>
    <name evidence="9" type="ORF">GA0061100_106399</name>
</gene>
<sequence>MSFLLDTNAISMFAPSKASASNNFAEWVDEQDRQDAIYLSVLTIHEIEKGVRLLEAKGAKAKAAGIHTWLQGLIAGYADRILPVDKDVALESGRLEAKAVIAGHSPGTADAIIAGTASIHKLTVITANLKHFLPFDVPVRSPDQVMR</sequence>
<dbReference type="SUPFAM" id="SSF88723">
    <property type="entry name" value="PIN domain-like"/>
    <property type="match status" value="1"/>
</dbReference>
<evidence type="ECO:0000256" key="7">
    <source>
        <dbReference type="ARBA" id="ARBA00038093"/>
    </source>
</evidence>
<dbReference type="Pfam" id="PF01850">
    <property type="entry name" value="PIN"/>
    <property type="match status" value="1"/>
</dbReference>
<evidence type="ECO:0000259" key="8">
    <source>
        <dbReference type="Pfam" id="PF01850"/>
    </source>
</evidence>
<accession>A0A1C3VLD3</accession>
<dbReference type="EMBL" id="FMAC01000006">
    <property type="protein sequence ID" value="SCB28572.1"/>
    <property type="molecule type" value="Genomic_DNA"/>
</dbReference>
<comment type="cofactor">
    <cofactor evidence="1">
        <name>Mg(2+)</name>
        <dbReference type="ChEBI" id="CHEBI:18420"/>
    </cofactor>
</comment>
<keyword evidence="5" id="KW-0378">Hydrolase</keyword>
<dbReference type="RefSeq" id="WP_075854695.1">
    <property type="nucleotide sequence ID" value="NZ_FMAC01000006.1"/>
</dbReference>
<keyword evidence="10" id="KW-1185">Reference proteome</keyword>
<organism evidence="9 10">
    <name type="scientific">Rhizobium hainanense</name>
    <dbReference type="NCBI Taxonomy" id="52131"/>
    <lineage>
        <taxon>Bacteria</taxon>
        <taxon>Pseudomonadati</taxon>
        <taxon>Pseudomonadota</taxon>
        <taxon>Alphaproteobacteria</taxon>
        <taxon>Hyphomicrobiales</taxon>
        <taxon>Rhizobiaceae</taxon>
        <taxon>Rhizobium/Agrobacterium group</taxon>
        <taxon>Rhizobium</taxon>
    </lineage>
</organism>
<dbReference type="STRING" id="52131.GA0061100_106399"/>
<evidence type="ECO:0000256" key="3">
    <source>
        <dbReference type="ARBA" id="ARBA00022722"/>
    </source>
</evidence>
<keyword evidence="4" id="KW-0479">Metal-binding</keyword>
<dbReference type="Gene3D" id="3.40.50.1010">
    <property type="entry name" value="5'-nuclease"/>
    <property type="match status" value="1"/>
</dbReference>
<proteinExistence type="inferred from homology"/>
<dbReference type="Proteomes" id="UP000186228">
    <property type="component" value="Unassembled WGS sequence"/>
</dbReference>
<dbReference type="PANTHER" id="PTHR33653">
    <property type="entry name" value="RIBONUCLEASE VAPC2"/>
    <property type="match status" value="1"/>
</dbReference>
<dbReference type="CDD" id="cd18746">
    <property type="entry name" value="PIN_VapC4-5_FitB-like"/>
    <property type="match status" value="1"/>
</dbReference>
<dbReference type="InterPro" id="IPR050556">
    <property type="entry name" value="Type_II_TA_system_RNase"/>
</dbReference>
<dbReference type="OrthoDB" id="7188375at2"/>
<evidence type="ECO:0000256" key="4">
    <source>
        <dbReference type="ARBA" id="ARBA00022723"/>
    </source>
</evidence>
<evidence type="ECO:0000256" key="5">
    <source>
        <dbReference type="ARBA" id="ARBA00022801"/>
    </source>
</evidence>
<keyword evidence="2" id="KW-1277">Toxin-antitoxin system</keyword>
<comment type="similarity">
    <text evidence="7">Belongs to the PINc/VapC protein family.</text>
</comment>
<evidence type="ECO:0000313" key="10">
    <source>
        <dbReference type="Proteomes" id="UP000186228"/>
    </source>
</evidence>
<evidence type="ECO:0000313" key="9">
    <source>
        <dbReference type="EMBL" id="SCB28572.1"/>
    </source>
</evidence>
<feature type="domain" description="PIN" evidence="8">
    <location>
        <begin position="4"/>
        <end position="128"/>
    </location>
</feature>
<dbReference type="GO" id="GO:0004518">
    <property type="term" value="F:nuclease activity"/>
    <property type="evidence" value="ECO:0007669"/>
    <property type="project" value="UniProtKB-KW"/>
</dbReference>
<protein>
    <recommendedName>
        <fullName evidence="8">PIN domain-containing protein</fullName>
    </recommendedName>
</protein>
<evidence type="ECO:0000256" key="2">
    <source>
        <dbReference type="ARBA" id="ARBA00022649"/>
    </source>
</evidence>
<name>A0A1C3VLD3_9HYPH</name>
<evidence type="ECO:0000256" key="6">
    <source>
        <dbReference type="ARBA" id="ARBA00022842"/>
    </source>
</evidence>
<evidence type="ECO:0000256" key="1">
    <source>
        <dbReference type="ARBA" id="ARBA00001946"/>
    </source>
</evidence>
<dbReference type="AlphaFoldDB" id="A0A1C3VLD3"/>
<dbReference type="GO" id="GO:0046872">
    <property type="term" value="F:metal ion binding"/>
    <property type="evidence" value="ECO:0007669"/>
    <property type="project" value="UniProtKB-KW"/>
</dbReference>
<dbReference type="InterPro" id="IPR002716">
    <property type="entry name" value="PIN_dom"/>
</dbReference>
<reference evidence="10" key="1">
    <citation type="submission" date="2016-08" db="EMBL/GenBank/DDBJ databases">
        <authorList>
            <person name="Varghese N."/>
            <person name="Submissions Spin"/>
        </authorList>
    </citation>
    <scope>NUCLEOTIDE SEQUENCE [LARGE SCALE GENOMIC DNA]</scope>
    <source>
        <strain evidence="10">CCBAU 57015</strain>
    </source>
</reference>
<dbReference type="InterPro" id="IPR029060">
    <property type="entry name" value="PIN-like_dom_sf"/>
</dbReference>